<comment type="caution">
    <text evidence="1">The sequence shown here is derived from an EMBL/GenBank/DDBJ whole genome shotgun (WGS) entry which is preliminary data.</text>
</comment>
<name>A0ACC0WUU3_9STRA</name>
<sequence length="115" mass="13047">MLTLFAPLYYREISKIHPDAPSSLQKTSYVDSSSPPTEQVLSPRIKHYYRTRLLQVCSWHLFLPCREKAQKAEAQSIPFHIVQVIVSGGRGSADYPGVLAFQTQCQTSLPPWLDQ</sequence>
<keyword evidence="2" id="KW-1185">Reference proteome</keyword>
<evidence type="ECO:0000313" key="1">
    <source>
        <dbReference type="EMBL" id="KAI9921736.1"/>
    </source>
</evidence>
<gene>
    <name evidence="1" type="ORF">PsorP6_000131</name>
</gene>
<dbReference type="Proteomes" id="UP001163321">
    <property type="component" value="Chromosome 1"/>
</dbReference>
<reference evidence="1 2" key="1">
    <citation type="journal article" date="2022" name="bioRxiv">
        <title>The genome of the oomycete Peronosclerospora sorghi, a cosmopolitan pathogen of maize and sorghum, is inflated with dispersed pseudogenes.</title>
        <authorList>
            <person name="Fletcher K."/>
            <person name="Martin F."/>
            <person name="Isakeit T."/>
            <person name="Cavanaugh K."/>
            <person name="Magill C."/>
            <person name="Michelmore R."/>
        </authorList>
    </citation>
    <scope>NUCLEOTIDE SEQUENCE [LARGE SCALE GENOMIC DNA]</scope>
    <source>
        <strain evidence="1">P6</strain>
    </source>
</reference>
<organism evidence="1 2">
    <name type="scientific">Peronosclerospora sorghi</name>
    <dbReference type="NCBI Taxonomy" id="230839"/>
    <lineage>
        <taxon>Eukaryota</taxon>
        <taxon>Sar</taxon>
        <taxon>Stramenopiles</taxon>
        <taxon>Oomycota</taxon>
        <taxon>Peronosporomycetes</taxon>
        <taxon>Peronosporales</taxon>
        <taxon>Peronosporaceae</taxon>
        <taxon>Peronosclerospora</taxon>
    </lineage>
</organism>
<evidence type="ECO:0000313" key="2">
    <source>
        <dbReference type="Proteomes" id="UP001163321"/>
    </source>
</evidence>
<proteinExistence type="predicted"/>
<protein>
    <submittedName>
        <fullName evidence="1">Uncharacterized protein</fullName>
    </submittedName>
</protein>
<accession>A0ACC0WUU3</accession>
<dbReference type="EMBL" id="CM047580">
    <property type="protein sequence ID" value="KAI9921736.1"/>
    <property type="molecule type" value="Genomic_DNA"/>
</dbReference>